<feature type="domain" description="PLAC" evidence="2">
    <location>
        <begin position="65"/>
        <end position="93"/>
    </location>
</feature>
<protein>
    <recommendedName>
        <fullName evidence="2">PLAC domain-containing protein</fullName>
    </recommendedName>
</protein>
<reference evidence="4" key="1">
    <citation type="submission" date="2018-06" db="EMBL/GenBank/DDBJ databases">
        <title>Genome assembly of Danube salmon.</title>
        <authorList>
            <person name="Macqueen D.J."/>
            <person name="Gundappa M.K."/>
        </authorList>
    </citation>
    <scope>NUCLEOTIDE SEQUENCE [LARGE SCALE GENOMIC DNA]</scope>
</reference>
<sequence>VCSGLEDGISACFESPFSKWFTTSWSQECIKTCGSGGRVREVKCYQGEEQMCEVQACPTETPEVCQDKVMANCGLLLKVRLCTHWYYRKACCQAYKSKAL</sequence>
<dbReference type="Pfam" id="PF08686">
    <property type="entry name" value="PLAC"/>
    <property type="match status" value="1"/>
</dbReference>
<evidence type="ECO:0000313" key="4">
    <source>
        <dbReference type="Proteomes" id="UP000314982"/>
    </source>
</evidence>
<dbReference type="InterPro" id="IPR000884">
    <property type="entry name" value="TSP1_rpt"/>
</dbReference>
<evidence type="ECO:0000313" key="3">
    <source>
        <dbReference type="Ensembl" id="ENSHHUP00000022334.1"/>
    </source>
</evidence>
<reference evidence="3" key="3">
    <citation type="submission" date="2025-09" db="UniProtKB">
        <authorList>
            <consortium name="Ensembl"/>
        </authorList>
    </citation>
    <scope>IDENTIFICATION</scope>
</reference>
<dbReference type="InterPro" id="IPR010909">
    <property type="entry name" value="PLAC"/>
</dbReference>
<evidence type="ECO:0000256" key="1">
    <source>
        <dbReference type="ARBA" id="ARBA00022729"/>
    </source>
</evidence>
<accession>A0A4W5L8B6</accession>
<dbReference type="STRING" id="62062.ENSHHUP00000022334"/>
<evidence type="ECO:0000259" key="2">
    <source>
        <dbReference type="Pfam" id="PF08686"/>
    </source>
</evidence>
<dbReference type="Proteomes" id="UP000314982">
    <property type="component" value="Unassembled WGS sequence"/>
</dbReference>
<dbReference type="AlphaFoldDB" id="A0A4W5L8B6"/>
<dbReference type="PROSITE" id="PS50092">
    <property type="entry name" value="TSP1"/>
    <property type="match status" value="1"/>
</dbReference>
<keyword evidence="4" id="KW-1185">Reference proteome</keyword>
<dbReference type="Ensembl" id="ENSHHUT00000023177.1">
    <property type="protein sequence ID" value="ENSHHUP00000022334.1"/>
    <property type="gene ID" value="ENSHHUG00000013982.1"/>
</dbReference>
<reference evidence="3" key="2">
    <citation type="submission" date="2025-08" db="UniProtKB">
        <authorList>
            <consortium name="Ensembl"/>
        </authorList>
    </citation>
    <scope>IDENTIFICATION</scope>
</reference>
<dbReference type="GeneTree" id="ENSGT00940000164640"/>
<proteinExistence type="predicted"/>
<organism evidence="3 4">
    <name type="scientific">Hucho hucho</name>
    <name type="common">huchen</name>
    <dbReference type="NCBI Taxonomy" id="62062"/>
    <lineage>
        <taxon>Eukaryota</taxon>
        <taxon>Metazoa</taxon>
        <taxon>Chordata</taxon>
        <taxon>Craniata</taxon>
        <taxon>Vertebrata</taxon>
        <taxon>Euteleostomi</taxon>
        <taxon>Actinopterygii</taxon>
        <taxon>Neopterygii</taxon>
        <taxon>Teleostei</taxon>
        <taxon>Protacanthopterygii</taxon>
        <taxon>Salmoniformes</taxon>
        <taxon>Salmonidae</taxon>
        <taxon>Salmoninae</taxon>
        <taxon>Hucho</taxon>
    </lineage>
</organism>
<keyword evidence="1" id="KW-0732">Signal</keyword>
<name>A0A4W5L8B6_9TELE</name>